<dbReference type="InterPro" id="IPR052344">
    <property type="entry name" value="Transposase-related"/>
</dbReference>
<feature type="domain" description="Transposase IS66 central" evidence="1">
    <location>
        <begin position="1"/>
        <end position="161"/>
    </location>
</feature>
<proteinExistence type="predicted"/>
<evidence type="ECO:0000259" key="1">
    <source>
        <dbReference type="Pfam" id="PF03050"/>
    </source>
</evidence>
<dbReference type="PANTHER" id="PTHR33678">
    <property type="entry name" value="BLL1576 PROTEIN"/>
    <property type="match status" value="1"/>
</dbReference>
<dbReference type="Proteomes" id="UP001652397">
    <property type="component" value="Unassembled WGS sequence"/>
</dbReference>
<dbReference type="EMBL" id="JAOQJE010000021">
    <property type="protein sequence ID" value="MCU6790310.1"/>
    <property type="molecule type" value="Genomic_DNA"/>
</dbReference>
<reference evidence="2 3" key="1">
    <citation type="journal article" date="2021" name="ISME Commun">
        <title>Automated analysis of genomic sequences facilitates high-throughput and comprehensive description of bacteria.</title>
        <authorList>
            <person name="Hitch T.C.A."/>
        </authorList>
    </citation>
    <scope>NUCLEOTIDE SEQUENCE [LARGE SCALE GENOMIC DNA]</scope>
    <source>
        <strain evidence="2 3">Sanger_34</strain>
    </source>
</reference>
<keyword evidence="3" id="KW-1185">Reference proteome</keyword>
<evidence type="ECO:0000313" key="2">
    <source>
        <dbReference type="EMBL" id="MCU6790310.1"/>
    </source>
</evidence>
<accession>A0ABT2U6Q9</accession>
<protein>
    <submittedName>
        <fullName evidence="2">Transposase</fullName>
    </submittedName>
</protein>
<comment type="caution">
    <text evidence="2">The sequence shown here is derived from an EMBL/GenBank/DDBJ whole genome shotgun (WGS) entry which is preliminary data.</text>
</comment>
<evidence type="ECO:0000313" key="3">
    <source>
        <dbReference type="Proteomes" id="UP001652397"/>
    </source>
</evidence>
<dbReference type="Pfam" id="PF03050">
    <property type="entry name" value="DDE_Tnp_IS66"/>
    <property type="match status" value="1"/>
</dbReference>
<dbReference type="RefSeq" id="WP_256435224.1">
    <property type="nucleotide sequence ID" value="NZ_JAOQJE010000021.1"/>
</dbReference>
<dbReference type="InterPro" id="IPR004291">
    <property type="entry name" value="Transposase_IS66_central"/>
</dbReference>
<sequence>MSNWILRAADDWLIPIYNEMHHRLVQEKVLHVDETTLQVLKEPRKTAQPKRYMWLYRTGSCAEQPMVLYEYRPDRKASNAANFLNGFSGWLHADGYPGYHSLPDNVRVVGCWAHLRRKFDEAVKSLPKQNQTNTAALQGQAYCSKLFSIEKELQGLPPEERYT</sequence>
<gene>
    <name evidence="2" type="ORF">OCV66_14635</name>
</gene>
<name>A0ABT2U6Q9_9FIRM</name>
<organism evidence="2 3">
    <name type="scientific">Agathobaculum ammoniilyticum</name>
    <dbReference type="NCBI Taxonomy" id="2981778"/>
    <lineage>
        <taxon>Bacteria</taxon>
        <taxon>Bacillati</taxon>
        <taxon>Bacillota</taxon>
        <taxon>Clostridia</taxon>
        <taxon>Eubacteriales</taxon>
        <taxon>Butyricicoccaceae</taxon>
        <taxon>Agathobaculum</taxon>
    </lineage>
</organism>